<dbReference type="Proteomes" id="UP001596012">
    <property type="component" value="Unassembled WGS sequence"/>
</dbReference>
<evidence type="ECO:0000313" key="2">
    <source>
        <dbReference type="EMBL" id="MFC4467980.1"/>
    </source>
</evidence>
<comment type="caution">
    <text evidence="2">The sequence shown here is derived from an EMBL/GenBank/DDBJ whole genome shotgun (WGS) entry which is preliminary data.</text>
</comment>
<keyword evidence="1" id="KW-0812">Transmembrane</keyword>
<proteinExistence type="predicted"/>
<name>A0ABV8YV30_9ACTN</name>
<dbReference type="EMBL" id="JBHSFG010000047">
    <property type="protein sequence ID" value="MFC4467980.1"/>
    <property type="molecule type" value="Genomic_DNA"/>
</dbReference>
<organism evidence="2 3">
    <name type="scientific">Streptomyces xiangluensis</name>
    <dbReference type="NCBI Taxonomy" id="2665720"/>
    <lineage>
        <taxon>Bacteria</taxon>
        <taxon>Bacillati</taxon>
        <taxon>Actinomycetota</taxon>
        <taxon>Actinomycetes</taxon>
        <taxon>Kitasatosporales</taxon>
        <taxon>Streptomycetaceae</taxon>
        <taxon>Streptomyces</taxon>
    </lineage>
</organism>
<dbReference type="SUPFAM" id="SSF82171">
    <property type="entry name" value="DPP6 N-terminal domain-like"/>
    <property type="match status" value="1"/>
</dbReference>
<dbReference type="RefSeq" id="WP_386345628.1">
    <property type="nucleotide sequence ID" value="NZ_JBHSFG010000047.1"/>
</dbReference>
<keyword evidence="3" id="KW-1185">Reference proteome</keyword>
<reference evidence="3" key="1">
    <citation type="journal article" date="2019" name="Int. J. Syst. Evol. Microbiol.">
        <title>The Global Catalogue of Microorganisms (GCM) 10K type strain sequencing project: providing services to taxonomists for standard genome sequencing and annotation.</title>
        <authorList>
            <consortium name="The Broad Institute Genomics Platform"/>
            <consortium name="The Broad Institute Genome Sequencing Center for Infectious Disease"/>
            <person name="Wu L."/>
            <person name="Ma J."/>
        </authorList>
    </citation>
    <scope>NUCLEOTIDE SEQUENCE [LARGE SCALE GENOMIC DNA]</scope>
    <source>
        <strain evidence="3">DT43</strain>
    </source>
</reference>
<evidence type="ECO:0000256" key="1">
    <source>
        <dbReference type="SAM" id="Phobius"/>
    </source>
</evidence>
<evidence type="ECO:0000313" key="3">
    <source>
        <dbReference type="Proteomes" id="UP001596012"/>
    </source>
</evidence>
<dbReference type="InterPro" id="IPR015943">
    <property type="entry name" value="WD40/YVTN_repeat-like_dom_sf"/>
</dbReference>
<sequence length="402" mass="44377">MNVDELVRDSLRGQATETVSVPRGFADRVLTVRRRRRTRRLAAVAAATTAAVAIAVAVPTLESGKDDVRLATEKNRNDVIAHPDQLPPRDMIAAGDVALAAYYTLKNVKQTDDRAVAVREYRLLDQKSGTYEKAAKWSFIDVAPGMRTAAVLENDLPTKRIGLLDLFTGEVERWIPVDRGVAGVRFSPDGSKLVATTYSRNPDLQYLVVRDPDGKKDDWRPGSERPCCLSSRTGFYLIDVDSGKGSWNGVASPGHVGNHVRQDFAFSHDGKLVYPTLDSGMRYYDFEGNQVDQPANEKWLHWGYGAGVSPNGKLVATGSVHDVYSVKQDADVVQVSRRQFLAWADNKRLVAWGCAPKTCDGKDGNRRLLLLTIGSDKVVQLSGPRRASTDYPGYWIPLFASR</sequence>
<keyword evidence="1" id="KW-1133">Transmembrane helix</keyword>
<dbReference type="Gene3D" id="2.130.10.10">
    <property type="entry name" value="YVTN repeat-like/Quinoprotein amine dehydrogenase"/>
    <property type="match status" value="1"/>
</dbReference>
<accession>A0ABV8YV30</accession>
<keyword evidence="1" id="KW-0472">Membrane</keyword>
<gene>
    <name evidence="2" type="ORF">ACFPH6_26185</name>
</gene>
<protein>
    <submittedName>
        <fullName evidence="2">WD40 repeat domain-containing protein</fullName>
    </submittedName>
</protein>
<feature type="transmembrane region" description="Helical" evidence="1">
    <location>
        <begin position="41"/>
        <end position="61"/>
    </location>
</feature>